<sequence>MSDFERLNCLQEELNAVLNERMNIKGYIPKTCCKAKIHRLRLELNEVMLRIEHACNGYYKTKETWYD</sequence>
<accession>A0A8S5M9L0</accession>
<evidence type="ECO:0000313" key="1">
    <source>
        <dbReference type="EMBL" id="DAD78981.1"/>
    </source>
</evidence>
<reference evidence="1" key="1">
    <citation type="journal article" date="2021" name="Proc. Natl. Acad. Sci. U.S.A.">
        <title>A Catalog of Tens of Thousands of Viruses from Human Metagenomes Reveals Hidden Associations with Chronic Diseases.</title>
        <authorList>
            <person name="Tisza M.J."/>
            <person name="Buck C.B."/>
        </authorList>
    </citation>
    <scope>NUCLEOTIDE SEQUENCE</scope>
    <source>
        <strain evidence="1">Ctv4j104</strain>
    </source>
</reference>
<organism evidence="1">
    <name type="scientific">Siphoviridae sp. ctv4j104</name>
    <dbReference type="NCBI Taxonomy" id="2826510"/>
    <lineage>
        <taxon>Viruses</taxon>
        <taxon>Duplodnaviria</taxon>
        <taxon>Heunggongvirae</taxon>
        <taxon>Uroviricota</taxon>
        <taxon>Caudoviricetes</taxon>
    </lineage>
</organism>
<dbReference type="EMBL" id="BK014855">
    <property type="protein sequence ID" value="DAD78981.1"/>
    <property type="molecule type" value="Genomic_DNA"/>
</dbReference>
<protein>
    <submittedName>
        <fullName evidence="1">Uncharacterized protein</fullName>
    </submittedName>
</protein>
<proteinExistence type="predicted"/>
<name>A0A8S5M9L0_9CAUD</name>